<dbReference type="STRING" id="1754191.A0A1Y1VNN8"/>
<feature type="region of interest" description="Disordered" evidence="1">
    <location>
        <begin position="136"/>
        <end position="161"/>
    </location>
</feature>
<dbReference type="PANTHER" id="PTHR22093:SF0">
    <property type="entry name" value="LEUKOCYTE RECEPTOR CLUSTER MEMBER 1"/>
    <property type="match status" value="1"/>
</dbReference>
<feature type="compositionally biased region" description="Low complexity" evidence="1">
    <location>
        <begin position="223"/>
        <end position="244"/>
    </location>
</feature>
<dbReference type="PANTHER" id="PTHR22093">
    <property type="entry name" value="LEUKOCYTE RECEPTOR CLUSTER LRC MEMBER 1"/>
    <property type="match status" value="1"/>
</dbReference>
<feature type="region of interest" description="Disordered" evidence="1">
    <location>
        <begin position="216"/>
        <end position="333"/>
    </location>
</feature>
<name>A0A1Y1VNN8_9FUNG</name>
<evidence type="ECO:0000256" key="1">
    <source>
        <dbReference type="SAM" id="MobiDB-lite"/>
    </source>
</evidence>
<dbReference type="AlphaFoldDB" id="A0A1Y1VNN8"/>
<proteinExistence type="predicted"/>
<protein>
    <recommendedName>
        <fullName evidence="2">CBF1-interacting co-repressor CIR N-terminal domain-containing protein</fullName>
    </recommendedName>
</protein>
<accession>A0A1Y1VNN8</accession>
<comment type="caution">
    <text evidence="3">The sequence shown here is derived from an EMBL/GenBank/DDBJ whole genome shotgun (WGS) entry which is preliminary data.</text>
</comment>
<reference evidence="3 4" key="2">
    <citation type="submission" date="2016-08" db="EMBL/GenBank/DDBJ databases">
        <title>Pervasive Adenine N6-methylation of Active Genes in Fungi.</title>
        <authorList>
            <consortium name="DOE Joint Genome Institute"/>
            <person name="Mondo S.J."/>
            <person name="Dannebaum R.O."/>
            <person name="Kuo R.C."/>
            <person name="Labutti K."/>
            <person name="Haridas S."/>
            <person name="Kuo A."/>
            <person name="Salamov A."/>
            <person name="Ahrendt S.R."/>
            <person name="Lipzen A."/>
            <person name="Sullivan W."/>
            <person name="Andreopoulos W.B."/>
            <person name="Clum A."/>
            <person name="Lindquist E."/>
            <person name="Daum C."/>
            <person name="Ramamoorthy G.K."/>
            <person name="Gryganskyi A."/>
            <person name="Culley D."/>
            <person name="Magnuson J.K."/>
            <person name="James T.Y."/>
            <person name="O'Malley M.A."/>
            <person name="Stajich J.E."/>
            <person name="Spatafora J.W."/>
            <person name="Visel A."/>
            <person name="Grigoriev I.V."/>
        </authorList>
    </citation>
    <scope>NUCLEOTIDE SEQUENCE [LARGE SCALE GENOMIC DNA]</scope>
    <source>
        <strain evidence="4">finn</strain>
    </source>
</reference>
<evidence type="ECO:0000259" key="2">
    <source>
        <dbReference type="SMART" id="SM01083"/>
    </source>
</evidence>
<gene>
    <name evidence="3" type="ORF">BCR36DRAFT_314836</name>
</gene>
<dbReference type="InterPro" id="IPR039875">
    <property type="entry name" value="LENG1-like"/>
</dbReference>
<evidence type="ECO:0000313" key="4">
    <source>
        <dbReference type="Proteomes" id="UP000193719"/>
    </source>
</evidence>
<feature type="compositionally biased region" description="Basic residues" evidence="1">
    <location>
        <begin position="245"/>
        <end position="285"/>
    </location>
</feature>
<feature type="compositionally biased region" description="Basic residues" evidence="1">
    <location>
        <begin position="146"/>
        <end position="155"/>
    </location>
</feature>
<reference evidence="3 4" key="1">
    <citation type="submission" date="2016-08" db="EMBL/GenBank/DDBJ databases">
        <title>Genomes of anaerobic fungi encode conserved fungal cellulosomes for biomass hydrolysis.</title>
        <authorList>
            <consortium name="DOE Joint Genome Institute"/>
            <person name="Haitjema C.H."/>
            <person name="Gilmore S.P."/>
            <person name="Henske J.K."/>
            <person name="Solomon K.V."/>
            <person name="De Groot R."/>
            <person name="Kuo A."/>
            <person name="Mondo S.J."/>
            <person name="Salamov A.A."/>
            <person name="Labutti K."/>
            <person name="Zhao Z."/>
            <person name="Chiniquy J."/>
            <person name="Barry K."/>
            <person name="Brewer H.M."/>
            <person name="Purvine S.O."/>
            <person name="Wright A.T."/>
            <person name="Boxma B."/>
            <person name="Van Alen T."/>
            <person name="Hackstein J.H."/>
            <person name="Baker S.E."/>
            <person name="Grigoriev I.V."/>
            <person name="O'Malley M.A."/>
        </authorList>
    </citation>
    <scope>NUCLEOTIDE SEQUENCE [LARGE SCALE GENOMIC DNA]</scope>
    <source>
        <strain evidence="4">finn</strain>
    </source>
</reference>
<feature type="domain" description="CBF1-interacting co-repressor CIR N-terminal" evidence="2">
    <location>
        <begin position="10"/>
        <end position="46"/>
    </location>
</feature>
<keyword evidence="4" id="KW-1185">Reference proteome</keyword>
<dbReference type="InterPro" id="IPR019339">
    <property type="entry name" value="CIR_N_dom"/>
</dbReference>
<dbReference type="EMBL" id="MCFH01000001">
    <property type="protein sequence ID" value="ORX60890.1"/>
    <property type="molecule type" value="Genomic_DNA"/>
</dbReference>
<evidence type="ECO:0000313" key="3">
    <source>
        <dbReference type="EMBL" id="ORX60890.1"/>
    </source>
</evidence>
<organism evidence="3 4">
    <name type="scientific">Piromyces finnis</name>
    <dbReference type="NCBI Taxonomy" id="1754191"/>
    <lineage>
        <taxon>Eukaryota</taxon>
        <taxon>Fungi</taxon>
        <taxon>Fungi incertae sedis</taxon>
        <taxon>Chytridiomycota</taxon>
        <taxon>Chytridiomycota incertae sedis</taxon>
        <taxon>Neocallimastigomycetes</taxon>
        <taxon>Neocallimastigales</taxon>
        <taxon>Neocallimastigaceae</taxon>
        <taxon>Piromyces</taxon>
    </lineage>
</organism>
<dbReference type="SMART" id="SM01083">
    <property type="entry name" value="Cir_N"/>
    <property type="match status" value="1"/>
</dbReference>
<feature type="region of interest" description="Disordered" evidence="1">
    <location>
        <begin position="54"/>
        <end position="74"/>
    </location>
</feature>
<dbReference type="OrthoDB" id="2159131at2759"/>
<dbReference type="Proteomes" id="UP000193719">
    <property type="component" value="Unassembled WGS sequence"/>
</dbReference>
<sequence>MPLNILHHKSWNVYNTENIERVRRDEAKAKEEEQKKKKKAIQAEWEFRLSLLRNKNSTKGDSTSNDLPLNSHLNENGHVNLFYEEEQQLNSGKNEEREEEEKAKREKFESQFIYSLTGKDKEKPWYSLDKSSKSLKVPSISDNNNKLKKLNKDKKRKELEDPLELIKKNSAKNKEIELKYKESLPYYERRINKTNEIIKNTETFLNPTKLLKEFSKDRKIKDYSYSSSSESSNSSIESDSSSNSRSHKKRKHSKHHHRHSHHHHHHYDHKHEKNSKKNSKKRKKHHEESHQNGKTTIEKLREERMKREQEERQRALRVNGIQASPAPQMDKISEDKYFYNSQFNPESIRQLKRK</sequence>
<feature type="compositionally biased region" description="Basic and acidic residues" evidence="1">
    <location>
        <begin position="286"/>
        <end position="314"/>
    </location>
</feature>